<feature type="chain" id="PRO_5008250436" evidence="1">
    <location>
        <begin position="26"/>
        <end position="308"/>
    </location>
</feature>
<sequence>MKLFRYLIPLCLALSAWGQSPLVAAADFAVGDRVFIPLYAENLMNDGYADGIIQSINPDGTVNITLSDVVNGSDKTLYGTCSPSGNSPLTSGGADNAPDASKLVREVPTDKILPWKVGQFQYVERENLSTTIQRWLNGGMAITPNSLDIADRRARELGLPRLREVVAIAKLQVESTGGNGFPVPADRALHGAAAMLDAVAKRLQHNPQAVKDAAAILAGTAPAHSKDLLVETIVHIAKLTQSQLQDLANDDPDPRKVSGYSIAQLTAIYTGWYRMMTANDTQPYEHAQVAFFTDRAKKSLDAGKWPTF</sequence>
<accession>A0A191ZI87</accession>
<dbReference type="Proteomes" id="UP000078596">
    <property type="component" value="Chromosome"/>
</dbReference>
<dbReference type="RefSeq" id="WP_066100816.1">
    <property type="nucleotide sequence ID" value="NZ_CP016027.1"/>
</dbReference>
<keyword evidence="3" id="KW-1185">Reference proteome</keyword>
<protein>
    <submittedName>
        <fullName evidence="2">Uncharacterized protein</fullName>
    </submittedName>
</protein>
<dbReference type="AlphaFoldDB" id="A0A191ZI87"/>
<dbReference type="EMBL" id="CP016027">
    <property type="protein sequence ID" value="ANJ67611.1"/>
    <property type="molecule type" value="Genomic_DNA"/>
</dbReference>
<evidence type="ECO:0000256" key="1">
    <source>
        <dbReference type="SAM" id="SignalP"/>
    </source>
</evidence>
<reference evidence="2 3" key="1">
    <citation type="submission" date="2016-06" db="EMBL/GenBank/DDBJ databases">
        <title>Insight into the functional genes involving in sulfur oxidation in Pearl River water.</title>
        <authorList>
            <person name="Luo J."/>
            <person name="Tan X."/>
            <person name="Lin W."/>
        </authorList>
    </citation>
    <scope>NUCLEOTIDE SEQUENCE [LARGE SCALE GENOMIC DNA]</scope>
    <source>
        <strain evidence="2 3">LS2</strain>
    </source>
</reference>
<evidence type="ECO:0000313" key="2">
    <source>
        <dbReference type="EMBL" id="ANJ67611.1"/>
    </source>
</evidence>
<dbReference type="KEGG" id="haz:A9404_09650"/>
<organism evidence="2 3">
    <name type="scientific">Halothiobacillus diazotrophicus</name>
    <dbReference type="NCBI Taxonomy" id="1860122"/>
    <lineage>
        <taxon>Bacteria</taxon>
        <taxon>Pseudomonadati</taxon>
        <taxon>Pseudomonadota</taxon>
        <taxon>Gammaproteobacteria</taxon>
        <taxon>Chromatiales</taxon>
        <taxon>Halothiobacillaceae</taxon>
        <taxon>Halothiobacillus</taxon>
    </lineage>
</organism>
<gene>
    <name evidence="2" type="ORF">A9404_09650</name>
</gene>
<dbReference type="OrthoDB" id="5801070at2"/>
<proteinExistence type="predicted"/>
<evidence type="ECO:0000313" key="3">
    <source>
        <dbReference type="Proteomes" id="UP000078596"/>
    </source>
</evidence>
<feature type="signal peptide" evidence="1">
    <location>
        <begin position="1"/>
        <end position="25"/>
    </location>
</feature>
<name>A0A191ZI87_9GAMM</name>
<keyword evidence="1" id="KW-0732">Signal</keyword>